<reference evidence="1 2" key="1">
    <citation type="journal article" date="2020" name="Microorganisms">
        <title>Osmotic Adaptation and Compatible Solute Biosynthesis of Phototrophic Bacteria as Revealed from Genome Analyses.</title>
        <authorList>
            <person name="Imhoff J.F."/>
            <person name="Rahn T."/>
            <person name="Kunzel S."/>
            <person name="Keller A."/>
            <person name="Neulinger S.C."/>
        </authorList>
    </citation>
    <scope>NUCLEOTIDE SEQUENCE [LARGE SCALE GENOMIC DNA]</scope>
    <source>
        <strain evidence="1 2">DSM 9895</strain>
    </source>
</reference>
<evidence type="ECO:0000313" key="1">
    <source>
        <dbReference type="EMBL" id="MBK1667036.1"/>
    </source>
</evidence>
<evidence type="ECO:0008006" key="3">
    <source>
        <dbReference type="Google" id="ProtNLM"/>
    </source>
</evidence>
<proteinExistence type="predicted"/>
<gene>
    <name evidence="1" type="ORF">CKO28_03125</name>
</gene>
<protein>
    <recommendedName>
        <fullName evidence="3">Transcriptional regulator</fullName>
    </recommendedName>
</protein>
<sequence length="68" mass="7745">MRDLTKRELTRLVWSKPTMEVARDLGVSDVAVNKACRRLDVLKPPRGFWARVNAGHLPHPEGTPQLTR</sequence>
<evidence type="ECO:0000313" key="2">
    <source>
        <dbReference type="Proteomes" id="UP001296873"/>
    </source>
</evidence>
<accession>A0ABS1D9E0</accession>
<organism evidence="1 2">
    <name type="scientific">Rhodovibrio sodomensis</name>
    <dbReference type="NCBI Taxonomy" id="1088"/>
    <lineage>
        <taxon>Bacteria</taxon>
        <taxon>Pseudomonadati</taxon>
        <taxon>Pseudomonadota</taxon>
        <taxon>Alphaproteobacteria</taxon>
        <taxon>Rhodospirillales</taxon>
        <taxon>Rhodovibrionaceae</taxon>
        <taxon>Rhodovibrio</taxon>
    </lineage>
</organism>
<keyword evidence="2" id="KW-1185">Reference proteome</keyword>
<dbReference type="Proteomes" id="UP001296873">
    <property type="component" value="Unassembled WGS sequence"/>
</dbReference>
<comment type="caution">
    <text evidence="1">The sequence shown here is derived from an EMBL/GenBank/DDBJ whole genome shotgun (WGS) entry which is preliminary data.</text>
</comment>
<name>A0ABS1D9E0_9PROT</name>
<dbReference type="EMBL" id="NRRL01000003">
    <property type="protein sequence ID" value="MBK1667036.1"/>
    <property type="molecule type" value="Genomic_DNA"/>
</dbReference>